<accession>X0VAQ0</accession>
<reference evidence="1" key="1">
    <citation type="journal article" date="2014" name="Front. Microbiol.">
        <title>High frequency of phylogenetically diverse reductive dehalogenase-homologous genes in deep subseafloor sedimentary metagenomes.</title>
        <authorList>
            <person name="Kawai M."/>
            <person name="Futagami T."/>
            <person name="Toyoda A."/>
            <person name="Takaki Y."/>
            <person name="Nishi S."/>
            <person name="Hori S."/>
            <person name="Arai W."/>
            <person name="Tsubouchi T."/>
            <person name="Morono Y."/>
            <person name="Uchiyama I."/>
            <person name="Ito T."/>
            <person name="Fujiyama A."/>
            <person name="Inagaki F."/>
            <person name="Takami H."/>
        </authorList>
    </citation>
    <scope>NUCLEOTIDE SEQUENCE</scope>
    <source>
        <strain evidence="1">Expedition CK06-06</strain>
    </source>
</reference>
<proteinExistence type="predicted"/>
<name>X0VAQ0_9ZZZZ</name>
<evidence type="ECO:0000313" key="1">
    <source>
        <dbReference type="EMBL" id="GAF97690.1"/>
    </source>
</evidence>
<dbReference type="AlphaFoldDB" id="X0VAQ0"/>
<comment type="caution">
    <text evidence="1">The sequence shown here is derived from an EMBL/GenBank/DDBJ whole genome shotgun (WGS) entry which is preliminary data.</text>
</comment>
<gene>
    <name evidence="1" type="ORF">S01H1_28505</name>
</gene>
<dbReference type="EMBL" id="BARS01017428">
    <property type="protein sequence ID" value="GAF97690.1"/>
    <property type="molecule type" value="Genomic_DNA"/>
</dbReference>
<protein>
    <submittedName>
        <fullName evidence="1">Uncharacterized protein</fullName>
    </submittedName>
</protein>
<organism evidence="1">
    <name type="scientific">marine sediment metagenome</name>
    <dbReference type="NCBI Taxonomy" id="412755"/>
    <lineage>
        <taxon>unclassified sequences</taxon>
        <taxon>metagenomes</taxon>
        <taxon>ecological metagenomes</taxon>
    </lineage>
</organism>
<sequence length="58" mass="7063">MEVYLGIWRYISDGHNMVTILFDTSTLNLYPYIARAKRDDDKRMPEMSYREHFRFSVL</sequence>